<dbReference type="InParanoid" id="A0A067PNV7"/>
<reference evidence="2" key="1">
    <citation type="journal article" date="2014" name="Proc. Natl. Acad. Sci. U.S.A.">
        <title>Extensive sampling of basidiomycete genomes demonstrates inadequacy of the white-rot/brown-rot paradigm for wood decay fungi.</title>
        <authorList>
            <person name="Riley R."/>
            <person name="Salamov A.A."/>
            <person name="Brown D.W."/>
            <person name="Nagy L.G."/>
            <person name="Floudas D."/>
            <person name="Held B.W."/>
            <person name="Levasseur A."/>
            <person name="Lombard V."/>
            <person name="Morin E."/>
            <person name="Otillar R."/>
            <person name="Lindquist E.A."/>
            <person name="Sun H."/>
            <person name="LaButti K.M."/>
            <person name="Schmutz J."/>
            <person name="Jabbour D."/>
            <person name="Luo H."/>
            <person name="Baker S.E."/>
            <person name="Pisabarro A.G."/>
            <person name="Walton J.D."/>
            <person name="Blanchette R.A."/>
            <person name="Henrissat B."/>
            <person name="Martin F."/>
            <person name="Cullen D."/>
            <person name="Hibbett D.S."/>
            <person name="Grigoriev I.V."/>
        </authorList>
    </citation>
    <scope>NUCLEOTIDE SEQUENCE [LARGE SCALE GENOMIC DNA]</scope>
    <source>
        <strain evidence="2">MUCL 33604</strain>
    </source>
</reference>
<proteinExistence type="predicted"/>
<evidence type="ECO:0000313" key="1">
    <source>
        <dbReference type="EMBL" id="KDQ52016.1"/>
    </source>
</evidence>
<sequence length="104" mass="12099">MDSRTSPIPHRLPSRSCVVLSDAHHLLIPSQLLCCFLVSLSIPLNGETVYNRTPVFSRSLTHHASYLYLDYPPRCIESYRPYRYIHMLREECTLYLRPSFDITG</sequence>
<dbReference type="EMBL" id="KL197743">
    <property type="protein sequence ID" value="KDQ52016.1"/>
    <property type="molecule type" value="Genomic_DNA"/>
</dbReference>
<dbReference type="AlphaFoldDB" id="A0A067PNV7"/>
<evidence type="ECO:0000313" key="2">
    <source>
        <dbReference type="Proteomes" id="UP000027265"/>
    </source>
</evidence>
<accession>A0A067PNV7</accession>
<dbReference type="Proteomes" id="UP000027265">
    <property type="component" value="Unassembled WGS sequence"/>
</dbReference>
<keyword evidence="2" id="KW-1185">Reference proteome</keyword>
<dbReference type="HOGENOM" id="CLU_2250546_0_0_1"/>
<organism evidence="1 2">
    <name type="scientific">Jaapia argillacea MUCL 33604</name>
    <dbReference type="NCBI Taxonomy" id="933084"/>
    <lineage>
        <taxon>Eukaryota</taxon>
        <taxon>Fungi</taxon>
        <taxon>Dikarya</taxon>
        <taxon>Basidiomycota</taxon>
        <taxon>Agaricomycotina</taxon>
        <taxon>Agaricomycetes</taxon>
        <taxon>Agaricomycetidae</taxon>
        <taxon>Jaapiales</taxon>
        <taxon>Jaapiaceae</taxon>
        <taxon>Jaapia</taxon>
    </lineage>
</organism>
<name>A0A067PNV7_9AGAM</name>
<gene>
    <name evidence="1" type="ORF">JAAARDRAFT_493050</name>
</gene>
<protein>
    <submittedName>
        <fullName evidence="1">Uncharacterized protein</fullName>
    </submittedName>
</protein>